<dbReference type="Proteomes" id="UP001321249">
    <property type="component" value="Unassembled WGS sequence"/>
</dbReference>
<sequence>MNWEVLTTAPDQLIAESWCGLIRAAGIECRLQPGDAVGFMGVSVFPVRLIVHQADVELAQSVLDSYVAEDESQEDFESGNTEPDDPQSI</sequence>
<accession>A0AAJ5ZFH0</accession>
<evidence type="ECO:0000313" key="4">
    <source>
        <dbReference type="EMBL" id="WFG40482.1"/>
    </source>
</evidence>
<evidence type="ECO:0000313" key="3">
    <source>
        <dbReference type="EMBL" id="MDG0867904.1"/>
    </source>
</evidence>
<reference evidence="5" key="3">
    <citation type="submission" date="2023-06" db="EMBL/GenBank/DDBJ databases">
        <title>Pangenomics reveal diversification of enzyme families and niche specialization in globally abundant SAR202 bacteria.</title>
        <authorList>
            <person name="Saw J.H.W."/>
        </authorList>
    </citation>
    <scope>NUCLEOTIDE SEQUENCE [LARGE SCALE GENOMIC DNA]</scope>
    <source>
        <strain evidence="5">JH1073</strain>
    </source>
</reference>
<gene>
    <name evidence="3" type="ORF">GKO46_12610</name>
    <name evidence="4" type="ORF">GKO48_12990</name>
</gene>
<evidence type="ECO:0000259" key="2">
    <source>
        <dbReference type="Pfam" id="PF09413"/>
    </source>
</evidence>
<evidence type="ECO:0000313" key="5">
    <source>
        <dbReference type="Proteomes" id="UP001219901"/>
    </source>
</evidence>
<dbReference type="RefSeq" id="WP_342826617.1">
    <property type="nucleotide sequence ID" value="NZ_CP046146.1"/>
</dbReference>
<reference evidence="4" key="2">
    <citation type="journal article" date="2023" name="Nat. Commun.">
        <title>Cultivation of marine bacteria of the SAR202 clade.</title>
        <authorList>
            <person name="Lim Y."/>
            <person name="Seo J.H."/>
            <person name="Giovannoni S.J."/>
            <person name="Kang I."/>
            <person name="Cho J.C."/>
        </authorList>
    </citation>
    <scope>NUCLEOTIDE SEQUENCE</scope>
    <source>
        <strain evidence="4">JH1073</strain>
    </source>
</reference>
<name>A0AAJ5ZFH0_9CHLR</name>
<feature type="domain" description="DUF2007" evidence="2">
    <location>
        <begin position="6"/>
        <end position="65"/>
    </location>
</feature>
<organism evidence="4 5">
    <name type="scientific">Candidatus Lucifugimonas marina</name>
    <dbReference type="NCBI Taxonomy" id="3038979"/>
    <lineage>
        <taxon>Bacteria</taxon>
        <taxon>Bacillati</taxon>
        <taxon>Chloroflexota</taxon>
        <taxon>Dehalococcoidia</taxon>
        <taxon>SAR202 cluster</taxon>
        <taxon>Candidatus Lucifugimonadales</taxon>
        <taxon>Candidatus Lucifugimonadaceae</taxon>
        <taxon>Candidatus Lucifugimonas</taxon>
    </lineage>
</organism>
<dbReference type="AlphaFoldDB" id="A0AAJ5ZFH0"/>
<dbReference type="Proteomes" id="UP001219901">
    <property type="component" value="Chromosome"/>
</dbReference>
<proteinExistence type="predicted"/>
<dbReference type="EMBL" id="WMBE01000004">
    <property type="protein sequence ID" value="MDG0867904.1"/>
    <property type="molecule type" value="Genomic_DNA"/>
</dbReference>
<dbReference type="Pfam" id="PF09413">
    <property type="entry name" value="DUF2007"/>
    <property type="match status" value="1"/>
</dbReference>
<dbReference type="InterPro" id="IPR018551">
    <property type="entry name" value="DUF2007"/>
</dbReference>
<feature type="region of interest" description="Disordered" evidence="1">
    <location>
        <begin position="68"/>
        <end position="89"/>
    </location>
</feature>
<evidence type="ECO:0000256" key="1">
    <source>
        <dbReference type="SAM" id="MobiDB-lite"/>
    </source>
</evidence>
<reference evidence="5 6" key="1">
    <citation type="submission" date="2019-11" db="EMBL/GenBank/DDBJ databases">
        <authorList>
            <person name="Cho J.-C."/>
        </authorList>
    </citation>
    <scope>NUCLEOTIDE SEQUENCE [LARGE SCALE GENOMIC DNA]</scope>
    <source>
        <strain evidence="4 5">JH1073</strain>
        <strain evidence="3 6">JH702</strain>
    </source>
</reference>
<dbReference type="EMBL" id="CP046147">
    <property type="protein sequence ID" value="WFG40482.1"/>
    <property type="molecule type" value="Genomic_DNA"/>
</dbReference>
<evidence type="ECO:0000313" key="6">
    <source>
        <dbReference type="Proteomes" id="UP001321249"/>
    </source>
</evidence>
<protein>
    <recommendedName>
        <fullName evidence="2">DUF2007 domain-containing protein</fullName>
    </recommendedName>
</protein>
<keyword evidence="5" id="KW-1185">Reference proteome</keyword>